<name>A0A8B7N9M2_HYAAZ</name>
<dbReference type="InterPro" id="IPR003903">
    <property type="entry name" value="UIM_dom"/>
</dbReference>
<feature type="compositionally biased region" description="Polar residues" evidence="1">
    <location>
        <begin position="76"/>
        <end position="92"/>
    </location>
</feature>
<sequence length="258" mass="28198">MQARIRRLLRRCWRRTRPDSAICQIDVDGTYHNPRGSAKTPSYALGNTEFYASSDDPDLDWALELSMAELARRPSVESSSAGRGGQEANSTDMFELTRRPSVGSSSAGRGGQEANSTDMFELTRRPRVGSSSAGRGGQEANSTDMFELTRGYDARSIGCMDPLNAITSQCGSVNSKVCVNRNFLHLDVLKNKDSSSGEKQIEETSVNIPETSSIESILPRDESPKRNIDFYSSLQDCGGIRQSNSSSTSGCIDQITRC</sequence>
<evidence type="ECO:0000313" key="2">
    <source>
        <dbReference type="Proteomes" id="UP000694843"/>
    </source>
</evidence>
<reference evidence="3" key="1">
    <citation type="submission" date="2025-08" db="UniProtKB">
        <authorList>
            <consortium name="RefSeq"/>
        </authorList>
    </citation>
    <scope>IDENTIFICATION</scope>
    <source>
        <tissue evidence="3">Whole organism</tissue>
    </source>
</reference>
<evidence type="ECO:0000256" key="1">
    <source>
        <dbReference type="SAM" id="MobiDB-lite"/>
    </source>
</evidence>
<feature type="compositionally biased region" description="Polar residues" evidence="1">
    <location>
        <begin position="102"/>
        <end position="118"/>
    </location>
</feature>
<dbReference type="AlphaFoldDB" id="A0A8B7N9M2"/>
<evidence type="ECO:0000313" key="3">
    <source>
        <dbReference type="RefSeq" id="XP_018010134.1"/>
    </source>
</evidence>
<feature type="compositionally biased region" description="Polar residues" evidence="1">
    <location>
        <begin position="129"/>
        <end position="144"/>
    </location>
</feature>
<accession>A0A8B7N9M2</accession>
<organism evidence="2 3">
    <name type="scientific">Hyalella azteca</name>
    <name type="common">Amphipod</name>
    <dbReference type="NCBI Taxonomy" id="294128"/>
    <lineage>
        <taxon>Eukaryota</taxon>
        <taxon>Metazoa</taxon>
        <taxon>Ecdysozoa</taxon>
        <taxon>Arthropoda</taxon>
        <taxon>Crustacea</taxon>
        <taxon>Multicrustacea</taxon>
        <taxon>Malacostraca</taxon>
        <taxon>Eumalacostraca</taxon>
        <taxon>Peracarida</taxon>
        <taxon>Amphipoda</taxon>
        <taxon>Senticaudata</taxon>
        <taxon>Talitrida</taxon>
        <taxon>Talitroidea</taxon>
        <taxon>Hyalellidae</taxon>
        <taxon>Hyalella</taxon>
    </lineage>
</organism>
<proteinExistence type="predicted"/>
<dbReference type="RefSeq" id="XP_018010134.1">
    <property type="nucleotide sequence ID" value="XM_018154645.2"/>
</dbReference>
<dbReference type="GeneID" id="108667601"/>
<dbReference type="KEGG" id="hazt:108667601"/>
<feature type="region of interest" description="Disordered" evidence="1">
    <location>
        <begin position="73"/>
        <end position="144"/>
    </location>
</feature>
<dbReference type="OrthoDB" id="6379964at2759"/>
<gene>
    <name evidence="3" type="primary">LOC108667601</name>
</gene>
<protein>
    <submittedName>
        <fullName evidence="3">Uncharacterized protein LOC108667601</fullName>
    </submittedName>
</protein>
<dbReference type="Proteomes" id="UP000694843">
    <property type="component" value="Unplaced"/>
</dbReference>
<dbReference type="PROSITE" id="PS50330">
    <property type="entry name" value="UIM"/>
    <property type="match status" value="1"/>
</dbReference>
<keyword evidence="2" id="KW-1185">Reference proteome</keyword>